<dbReference type="Proteomes" id="UP000476055">
    <property type="component" value="Unassembled WGS sequence"/>
</dbReference>
<dbReference type="PROSITE" id="PS51494">
    <property type="entry name" value="SPOIVB"/>
    <property type="match status" value="1"/>
</dbReference>
<evidence type="ECO:0000259" key="2">
    <source>
        <dbReference type="PROSITE" id="PS51494"/>
    </source>
</evidence>
<keyword evidence="4" id="KW-1185">Reference proteome</keyword>
<dbReference type="InterPro" id="IPR036034">
    <property type="entry name" value="PDZ_sf"/>
</dbReference>
<dbReference type="GO" id="GO:0016787">
    <property type="term" value="F:hydrolase activity"/>
    <property type="evidence" value="ECO:0007669"/>
    <property type="project" value="UniProtKB-KW"/>
</dbReference>
<feature type="domain" description="Peptidase S55" evidence="2">
    <location>
        <begin position="228"/>
        <end position="451"/>
    </location>
</feature>
<keyword evidence="3" id="KW-0378">Hydrolase</keyword>
<dbReference type="InterPro" id="IPR014219">
    <property type="entry name" value="SpoIVB"/>
</dbReference>
<gene>
    <name evidence="3" type="primary">spoIVB</name>
    <name evidence="3" type="ORF">FYJ59_10785</name>
</gene>
<evidence type="ECO:0000256" key="1">
    <source>
        <dbReference type="SAM" id="Phobius"/>
    </source>
</evidence>
<dbReference type="NCBIfam" id="TIGR02860">
    <property type="entry name" value="spore_IV_B"/>
    <property type="match status" value="1"/>
</dbReference>
<reference evidence="3 4" key="1">
    <citation type="submission" date="2019-08" db="EMBL/GenBank/DDBJ databases">
        <title>In-depth cultivation of the pig gut microbiome towards novel bacterial diversity and tailored functional studies.</title>
        <authorList>
            <person name="Wylensek D."/>
            <person name="Hitch T.C.A."/>
            <person name="Clavel T."/>
        </authorList>
    </citation>
    <scope>NUCLEOTIDE SEQUENCE [LARGE SCALE GENOMIC DNA]</scope>
    <source>
        <strain evidence="3 4">WCA3-601-WT-6H</strain>
    </source>
</reference>
<comment type="caution">
    <text evidence="3">The sequence shown here is derived from an EMBL/GenBank/DDBJ whole genome shotgun (WGS) entry which is preliminary data.</text>
</comment>
<dbReference type="Gene3D" id="2.30.42.10">
    <property type="match status" value="1"/>
</dbReference>
<name>A0A6L5YL68_9FIRM</name>
<evidence type="ECO:0000313" key="3">
    <source>
        <dbReference type="EMBL" id="MST58713.1"/>
    </source>
</evidence>
<proteinExistence type="predicted"/>
<keyword evidence="1" id="KW-1133">Transmembrane helix</keyword>
<dbReference type="EMBL" id="VUMU01000014">
    <property type="protein sequence ID" value="MST58713.1"/>
    <property type="molecule type" value="Genomic_DNA"/>
</dbReference>
<dbReference type="InterPro" id="IPR008763">
    <property type="entry name" value="Peptidase_S55"/>
</dbReference>
<keyword evidence="1" id="KW-0472">Membrane</keyword>
<dbReference type="AlphaFoldDB" id="A0A6L5YL68"/>
<dbReference type="SUPFAM" id="SSF50156">
    <property type="entry name" value="PDZ domain-like"/>
    <property type="match status" value="1"/>
</dbReference>
<dbReference type="Pfam" id="PF05580">
    <property type="entry name" value="Peptidase_S55"/>
    <property type="match status" value="1"/>
</dbReference>
<protein>
    <submittedName>
        <fullName evidence="3">SpoIVB peptidase</fullName>
        <ecNumber evidence="3">3.4.21.116</ecNumber>
    </submittedName>
</protein>
<organism evidence="3 4">
    <name type="scientific">Waltera intestinalis</name>
    <dbReference type="NCBI Taxonomy" id="2606635"/>
    <lineage>
        <taxon>Bacteria</taxon>
        <taxon>Bacillati</taxon>
        <taxon>Bacillota</taxon>
        <taxon>Clostridia</taxon>
        <taxon>Lachnospirales</taxon>
        <taxon>Lachnospiraceae</taxon>
        <taxon>Waltera</taxon>
    </lineage>
</organism>
<dbReference type="EC" id="3.4.21.116" evidence="3"/>
<accession>A0A6L5YL68</accession>
<evidence type="ECO:0000313" key="4">
    <source>
        <dbReference type="Proteomes" id="UP000476055"/>
    </source>
</evidence>
<feature type="transmembrane region" description="Helical" evidence="1">
    <location>
        <begin position="37"/>
        <end position="59"/>
    </location>
</feature>
<keyword evidence="1" id="KW-0812">Transmembrane</keyword>
<sequence>MCMKLWITETEKVKRQAEEEAVVILQHWRQKVRRLRLYRACLCAVLILACLGLMGYSYYLVDSSIPSVIHVRAESEESLELSIPARGEIVNVSRQGNSNIPDGAVTIDLSRPLTLKTGNADNLQMQVKLFGILPFKQVGIRVIEDRELIPVGVPIGIYVKTEGVLVVGTGEFASQGAGKVSPAKNILKSGDYVIKLNGTEVTGKDDFITRIENCGGEQQILTIRRDAETYDVRIKPERDRTGKYKIGVWVRDNAQGVGTMTYIDKNGNFGALGHGINDVDTSTLMEMNDGTLYQTEIISIRKGAAGQPGEMTGMIVYSDERILGDITSNSTRGIFGKCNQKALALGTEEALPIGLKQEIEKGPAQILCTVDGTTRYYDIEITEIHLDHDNVNRGIELRVTDPELLSVTGGIVQGMSGAPIIQKGKFVGAVTHVLVQDSTRGYGIFIENMLE</sequence>